<feature type="domain" description="Chitin-binding type-2" evidence="7">
    <location>
        <begin position="92"/>
        <end position="146"/>
    </location>
</feature>
<reference evidence="9" key="1">
    <citation type="submission" date="2025-08" db="UniProtKB">
        <authorList>
            <consortium name="RefSeq"/>
        </authorList>
    </citation>
    <scope>IDENTIFICATION</scope>
    <source>
        <strain evidence="9">15112-1751.03</strain>
        <tissue evidence="9">Whole Adult</tissue>
    </source>
</reference>
<dbReference type="AlphaFoldDB" id="A0A6P8WXC8"/>
<dbReference type="GO" id="GO:0008061">
    <property type="term" value="F:chitin binding"/>
    <property type="evidence" value="ECO:0007669"/>
    <property type="project" value="UniProtKB-KW"/>
</dbReference>
<keyword evidence="5" id="KW-0325">Glycoprotein</keyword>
<dbReference type="PROSITE" id="PS50940">
    <property type="entry name" value="CHIT_BIND_II"/>
    <property type="match status" value="5"/>
</dbReference>
<dbReference type="GO" id="GO:0005576">
    <property type="term" value="C:extracellular region"/>
    <property type="evidence" value="ECO:0007669"/>
    <property type="project" value="InterPro"/>
</dbReference>
<keyword evidence="1" id="KW-0147">Chitin-binding</keyword>
<dbReference type="Pfam" id="PF01607">
    <property type="entry name" value="CBM_14"/>
    <property type="match status" value="4"/>
</dbReference>
<feature type="domain" description="Chitin-binding type-2" evidence="7">
    <location>
        <begin position="279"/>
        <end position="342"/>
    </location>
</feature>
<dbReference type="SUPFAM" id="SSF57625">
    <property type="entry name" value="Invertebrate chitin-binding proteins"/>
    <property type="match status" value="5"/>
</dbReference>
<evidence type="ECO:0000313" key="8">
    <source>
        <dbReference type="Proteomes" id="UP000515160"/>
    </source>
</evidence>
<dbReference type="InterPro" id="IPR051940">
    <property type="entry name" value="Chitin_bind-dev_reg"/>
</dbReference>
<evidence type="ECO:0000256" key="3">
    <source>
        <dbReference type="ARBA" id="ARBA00022737"/>
    </source>
</evidence>
<dbReference type="InterPro" id="IPR036508">
    <property type="entry name" value="Chitin-bd_dom_sf"/>
</dbReference>
<dbReference type="OrthoDB" id="9987187at2759"/>
<feature type="domain" description="Chitin-binding type-2" evidence="7">
    <location>
        <begin position="151"/>
        <end position="208"/>
    </location>
</feature>
<dbReference type="Gene3D" id="2.170.140.10">
    <property type="entry name" value="Chitin binding domain"/>
    <property type="match status" value="4"/>
</dbReference>
<keyword evidence="8" id="KW-1185">Reference proteome</keyword>
<feature type="chain" id="PRO_5028051527" evidence="6">
    <location>
        <begin position="29"/>
        <end position="365"/>
    </location>
</feature>
<evidence type="ECO:0000256" key="6">
    <source>
        <dbReference type="SAM" id="SignalP"/>
    </source>
</evidence>
<feature type="domain" description="Chitin-binding type-2" evidence="7">
    <location>
        <begin position="218"/>
        <end position="277"/>
    </location>
</feature>
<accession>A0A6P8WXC8</accession>
<keyword evidence="2 6" id="KW-0732">Signal</keyword>
<evidence type="ECO:0000256" key="5">
    <source>
        <dbReference type="ARBA" id="ARBA00023180"/>
    </source>
</evidence>
<feature type="domain" description="Chitin-binding type-2" evidence="7">
    <location>
        <begin position="34"/>
        <end position="91"/>
    </location>
</feature>
<keyword evidence="3" id="KW-0677">Repeat</keyword>
<dbReference type="GeneID" id="117569351"/>
<protein>
    <submittedName>
        <fullName evidence="9">Peritrophin-48-like</fullName>
    </submittedName>
</protein>
<evidence type="ECO:0000256" key="4">
    <source>
        <dbReference type="ARBA" id="ARBA00023157"/>
    </source>
</evidence>
<dbReference type="SMART" id="SM00494">
    <property type="entry name" value="ChtBD2"/>
    <property type="match status" value="5"/>
</dbReference>
<name>A0A6P8WXC8_DROAB</name>
<dbReference type="InterPro" id="IPR002557">
    <property type="entry name" value="Chitin-bd_dom"/>
</dbReference>
<keyword evidence="4" id="KW-1015">Disulfide bond</keyword>
<gene>
    <name evidence="9" type="primary">LOC117569351</name>
</gene>
<feature type="signal peptide" evidence="6">
    <location>
        <begin position="1"/>
        <end position="28"/>
    </location>
</feature>
<dbReference type="PANTHER" id="PTHR23301">
    <property type="entry name" value="CHITIN BINDING PERITROPHIN-A"/>
    <property type="match status" value="1"/>
</dbReference>
<dbReference type="RefSeq" id="XP_034106374.1">
    <property type="nucleotide sequence ID" value="XM_034250483.2"/>
</dbReference>
<evidence type="ECO:0000256" key="1">
    <source>
        <dbReference type="ARBA" id="ARBA00022669"/>
    </source>
</evidence>
<sequence>MNTTTPRNTLWQLFVLLAIGLFAAPAVATTFDPDLICTLIVNGTKINDPRACDKWIQCINDLPVNGSCAEGLFYDRESEVCLPSADVDCVSSDPCAATSNGFTADPYTCNGYYYCKNGTGTRGECNSGLNYNPSTEACIRDYPCTDKLNPDSYCNILPDGVFIKDTWNCDGWQMCWQAELVNGTCPDGYYFSASLGKCDYPQNVQCAFTEAPPQTVLPDVCPKAGTFISDNETCNGYYYCQNTTQGQMVLEHGVCSDGRFFSAANGGACVPRTDIRCDYNRCVNMGNTTIQLANLSDDGCTGFAICQNGTIIAEADCPNGEYFDELTQLCTTQVISFVACALSSESTESTTEKLIDEEISTTAAT</sequence>
<evidence type="ECO:0000313" key="9">
    <source>
        <dbReference type="RefSeq" id="XP_034106374.1"/>
    </source>
</evidence>
<dbReference type="Proteomes" id="UP000515160">
    <property type="component" value="Chromosome 3"/>
</dbReference>
<proteinExistence type="predicted"/>
<evidence type="ECO:0000256" key="2">
    <source>
        <dbReference type="ARBA" id="ARBA00022729"/>
    </source>
</evidence>
<evidence type="ECO:0000259" key="7">
    <source>
        <dbReference type="PROSITE" id="PS50940"/>
    </source>
</evidence>
<dbReference type="PANTHER" id="PTHR23301:SF106">
    <property type="entry name" value="CHITIN-BINDING TYPE-2 DOMAIN-CONTAINING PROTEIN-RELATED"/>
    <property type="match status" value="1"/>
</dbReference>
<organism evidence="8 9">
    <name type="scientific">Drosophila albomicans</name>
    <name type="common">Fruit fly</name>
    <dbReference type="NCBI Taxonomy" id="7291"/>
    <lineage>
        <taxon>Eukaryota</taxon>
        <taxon>Metazoa</taxon>
        <taxon>Ecdysozoa</taxon>
        <taxon>Arthropoda</taxon>
        <taxon>Hexapoda</taxon>
        <taxon>Insecta</taxon>
        <taxon>Pterygota</taxon>
        <taxon>Neoptera</taxon>
        <taxon>Endopterygota</taxon>
        <taxon>Diptera</taxon>
        <taxon>Brachycera</taxon>
        <taxon>Muscomorpha</taxon>
        <taxon>Ephydroidea</taxon>
        <taxon>Drosophilidae</taxon>
        <taxon>Drosophila</taxon>
    </lineage>
</organism>